<proteinExistence type="predicted"/>
<evidence type="ECO:0000313" key="6">
    <source>
        <dbReference type="Proteomes" id="UP000290037"/>
    </source>
</evidence>
<accession>A0A1M5TYL9</accession>
<dbReference type="GO" id="GO:0005737">
    <property type="term" value="C:cytoplasm"/>
    <property type="evidence" value="ECO:0007669"/>
    <property type="project" value="TreeGrafter"/>
</dbReference>
<sequence>MLRPFIDAHVHLNTNTQAKLQLAAQYDAYFVSINTDIPFFIDLQAQQEMITTLNKSAQRSFFITSFDTQYWNTPRWLPHAMEQIKAGIAAGAKGVKIWKNIGMDENLKDAQGNFVLLDDARFDPIFQYLSDAGILLINHQGEPRNCWLPLEEMTVTSDRNYFAAHPEYHMFKNKHYPSYETHMAARDRVLERYPKLNYVGLHLFSMEYDLDEVAKRLDRFPNTKTDLAERICHVQLQAMQDWEKVRQFFIDYQDRIIYGTDVIDDGSTSAEAIAAKLEQLWQYHWEFFATDHIMEAPAFTGSFKGLNLPQPVLKKIFYSNAVATYKLDLHQANF</sequence>
<dbReference type="RefSeq" id="WP_072980003.1">
    <property type="nucleotide sequence ID" value="NZ_FQXT01000001.1"/>
</dbReference>
<dbReference type="PANTHER" id="PTHR21240:SF28">
    <property type="entry name" value="ISO-OROTATE DECARBOXYLASE (EUROFUNG)"/>
    <property type="match status" value="1"/>
</dbReference>
<evidence type="ECO:0000313" key="5">
    <source>
        <dbReference type="Proteomes" id="UP000184240"/>
    </source>
</evidence>
<dbReference type="EMBL" id="QOVN01000004">
    <property type="protein sequence ID" value="RXG28514.1"/>
    <property type="molecule type" value="Genomic_DNA"/>
</dbReference>
<reference evidence="5" key="2">
    <citation type="submission" date="2016-11" db="EMBL/GenBank/DDBJ databases">
        <authorList>
            <person name="Varghese N."/>
            <person name="Submissions S."/>
        </authorList>
    </citation>
    <scope>NUCLEOTIDE SEQUENCE [LARGE SCALE GENOMIC DNA]</scope>
    <source>
        <strain evidence="5">DSM 19859</strain>
    </source>
</reference>
<reference evidence="4" key="1">
    <citation type="submission" date="2016-11" db="EMBL/GenBank/DDBJ databases">
        <authorList>
            <person name="Jaros S."/>
            <person name="Januszkiewicz K."/>
            <person name="Wedrychowicz H."/>
        </authorList>
    </citation>
    <scope>NUCLEOTIDE SEQUENCE [LARGE SCALE GENOMIC DNA]</scope>
    <source>
        <strain evidence="4">DSM 19859</strain>
    </source>
</reference>
<evidence type="ECO:0000256" key="1">
    <source>
        <dbReference type="ARBA" id="ARBA00023239"/>
    </source>
</evidence>
<dbReference type="SUPFAM" id="SSF51556">
    <property type="entry name" value="Metallo-dependent hydrolases"/>
    <property type="match status" value="1"/>
</dbReference>
<evidence type="ECO:0000313" key="3">
    <source>
        <dbReference type="EMBL" id="RXG28514.1"/>
    </source>
</evidence>
<dbReference type="EMBL" id="FQXT01000001">
    <property type="protein sequence ID" value="SHH55882.1"/>
    <property type="molecule type" value="Genomic_DNA"/>
</dbReference>
<keyword evidence="6" id="KW-1185">Reference proteome</keyword>
<keyword evidence="1" id="KW-0456">Lyase</keyword>
<evidence type="ECO:0000259" key="2">
    <source>
        <dbReference type="Pfam" id="PF04909"/>
    </source>
</evidence>
<dbReference type="InterPro" id="IPR032466">
    <property type="entry name" value="Metal_Hydrolase"/>
</dbReference>
<dbReference type="AlphaFoldDB" id="A0A1M5TYL9"/>
<dbReference type="InterPro" id="IPR032465">
    <property type="entry name" value="ACMSD"/>
</dbReference>
<keyword evidence="4" id="KW-0378">Hydrolase</keyword>
<dbReference type="STRING" id="573501.SAMN04487999_0500"/>
<reference evidence="3 6" key="3">
    <citation type="submission" date="2018-07" db="EMBL/GenBank/DDBJ databases">
        <title>Leeuwenhoekiella genomics.</title>
        <authorList>
            <person name="Tahon G."/>
            <person name="Willems A."/>
        </authorList>
    </citation>
    <scope>NUCLEOTIDE SEQUENCE [LARGE SCALE GENOMIC DNA]</scope>
    <source>
        <strain evidence="3 6">LMG 24856</strain>
    </source>
</reference>
<dbReference type="Proteomes" id="UP000184240">
    <property type="component" value="Unassembled WGS sequence"/>
</dbReference>
<dbReference type="Pfam" id="PF04909">
    <property type="entry name" value="Amidohydro_2"/>
    <property type="match status" value="1"/>
</dbReference>
<evidence type="ECO:0000313" key="4">
    <source>
        <dbReference type="EMBL" id="SHH55882.1"/>
    </source>
</evidence>
<dbReference type="Proteomes" id="UP000290037">
    <property type="component" value="Unassembled WGS sequence"/>
</dbReference>
<protein>
    <submittedName>
        <fullName evidence="3 4">Amidohydrolase</fullName>
    </submittedName>
</protein>
<dbReference type="InterPro" id="IPR006680">
    <property type="entry name" value="Amidohydro-rel"/>
</dbReference>
<feature type="domain" description="Amidohydrolase-related" evidence="2">
    <location>
        <begin position="73"/>
        <end position="327"/>
    </location>
</feature>
<dbReference type="OrthoDB" id="644687at2"/>
<name>A0A1M5TYL9_9FLAO</name>
<dbReference type="GO" id="GO:0016787">
    <property type="term" value="F:hydrolase activity"/>
    <property type="evidence" value="ECO:0007669"/>
    <property type="project" value="UniProtKB-KW"/>
</dbReference>
<gene>
    <name evidence="3" type="ORF">DSM01_1973</name>
    <name evidence="4" type="ORF">SAMN04487999_0500</name>
</gene>
<dbReference type="Gene3D" id="3.20.20.140">
    <property type="entry name" value="Metal-dependent hydrolases"/>
    <property type="match status" value="1"/>
</dbReference>
<dbReference type="GO" id="GO:0019748">
    <property type="term" value="P:secondary metabolic process"/>
    <property type="evidence" value="ECO:0007669"/>
    <property type="project" value="TreeGrafter"/>
</dbReference>
<organism evidence="4 5">
    <name type="scientific">Leeuwenhoekiella palythoae</name>
    <dbReference type="NCBI Taxonomy" id="573501"/>
    <lineage>
        <taxon>Bacteria</taxon>
        <taxon>Pseudomonadati</taxon>
        <taxon>Bacteroidota</taxon>
        <taxon>Flavobacteriia</taxon>
        <taxon>Flavobacteriales</taxon>
        <taxon>Flavobacteriaceae</taxon>
        <taxon>Leeuwenhoekiella</taxon>
    </lineage>
</organism>
<dbReference type="PANTHER" id="PTHR21240">
    <property type="entry name" value="2-AMINO-3-CARBOXYLMUCONATE-6-SEMIALDEHYDE DECARBOXYLASE"/>
    <property type="match status" value="1"/>
</dbReference>
<dbReference type="GO" id="GO:0016831">
    <property type="term" value="F:carboxy-lyase activity"/>
    <property type="evidence" value="ECO:0007669"/>
    <property type="project" value="InterPro"/>
</dbReference>